<dbReference type="GO" id="GO:0005634">
    <property type="term" value="C:nucleus"/>
    <property type="evidence" value="ECO:0007669"/>
    <property type="project" value="TreeGrafter"/>
</dbReference>
<keyword evidence="6" id="KW-1185">Reference proteome</keyword>
<dbReference type="GO" id="GO:0005524">
    <property type="term" value="F:ATP binding"/>
    <property type="evidence" value="ECO:0007669"/>
    <property type="project" value="UniProtKB-KW"/>
</dbReference>
<dbReference type="GO" id="GO:0000712">
    <property type="term" value="P:resolution of meiotic recombination intermediates"/>
    <property type="evidence" value="ECO:0007669"/>
    <property type="project" value="TreeGrafter"/>
</dbReference>
<dbReference type="GO" id="GO:0003678">
    <property type="term" value="F:DNA helicase activity"/>
    <property type="evidence" value="ECO:0007669"/>
    <property type="project" value="TreeGrafter"/>
</dbReference>
<proteinExistence type="predicted"/>
<dbReference type="PANTHER" id="PTHR47961:SF4">
    <property type="entry name" value="ACTIVATING SIGNAL COINTEGRATOR 1 COMPLEX SUBUNIT 3"/>
    <property type="match status" value="1"/>
</dbReference>
<evidence type="ECO:0000256" key="1">
    <source>
        <dbReference type="ARBA" id="ARBA00022741"/>
    </source>
</evidence>
<evidence type="ECO:0000256" key="2">
    <source>
        <dbReference type="ARBA" id="ARBA00022801"/>
    </source>
</evidence>
<evidence type="ECO:0000256" key="3">
    <source>
        <dbReference type="ARBA" id="ARBA00022806"/>
    </source>
</evidence>
<reference evidence="6" key="1">
    <citation type="submission" date="2017-11" db="EMBL/GenBank/DDBJ databases">
        <authorList>
            <person name="Lima N.C."/>
            <person name="Parody-Merino A.M."/>
            <person name="Battley P.F."/>
            <person name="Fidler A.E."/>
            <person name="Prosdocimi F."/>
        </authorList>
    </citation>
    <scope>NUCLEOTIDE SEQUENCE [LARGE SCALE GENOMIC DNA]</scope>
</reference>
<evidence type="ECO:0000313" key="5">
    <source>
        <dbReference type="EMBL" id="PKU28937.1"/>
    </source>
</evidence>
<organism evidence="5 6">
    <name type="scientific">Limosa lapponica baueri</name>
    <dbReference type="NCBI Taxonomy" id="1758121"/>
    <lineage>
        <taxon>Eukaryota</taxon>
        <taxon>Metazoa</taxon>
        <taxon>Chordata</taxon>
        <taxon>Craniata</taxon>
        <taxon>Vertebrata</taxon>
        <taxon>Euteleostomi</taxon>
        <taxon>Archelosauria</taxon>
        <taxon>Archosauria</taxon>
        <taxon>Dinosauria</taxon>
        <taxon>Saurischia</taxon>
        <taxon>Theropoda</taxon>
        <taxon>Coelurosauria</taxon>
        <taxon>Aves</taxon>
        <taxon>Neognathae</taxon>
        <taxon>Neoaves</taxon>
        <taxon>Charadriiformes</taxon>
        <taxon>Scolopacidae</taxon>
        <taxon>Limosa</taxon>
    </lineage>
</organism>
<dbReference type="InterPro" id="IPR027417">
    <property type="entry name" value="P-loop_NTPase"/>
</dbReference>
<dbReference type="InterPro" id="IPR050474">
    <property type="entry name" value="Hel308_SKI2-like"/>
</dbReference>
<evidence type="ECO:0000313" key="6">
    <source>
        <dbReference type="Proteomes" id="UP000233556"/>
    </source>
</evidence>
<dbReference type="OrthoDB" id="5575at2759"/>
<dbReference type="GO" id="GO:0016787">
    <property type="term" value="F:hydrolase activity"/>
    <property type="evidence" value="ECO:0007669"/>
    <property type="project" value="UniProtKB-KW"/>
</dbReference>
<dbReference type="PANTHER" id="PTHR47961">
    <property type="entry name" value="DNA POLYMERASE THETA, PUTATIVE (AFU_ORTHOLOGUE AFUA_1G05260)-RELATED"/>
    <property type="match status" value="1"/>
</dbReference>
<keyword evidence="1" id="KW-0547">Nucleotide-binding</keyword>
<sequence length="228" mass="26581">MEADPELSKFLYQLHETEKEDLIREERSRRERVRQSRMDTDLETMDLDQGGEALAPRQVLDLEDLVFAQGSHFMANKRCQLPDGSFRRQRKGYEEVHVPALKPKPFGSEEQLVSVEKLPKYAQAGFEGFKTLNRIQSKLYRAALESDENLLLCAPTGLGFSFFFPHSFRPVPLEQTYVGITEKKAIKRFQIMNEIVYEKIMEHAGKNQVRFFILSFLRLLILLFVSCW</sequence>
<keyword evidence="2" id="KW-0378">Hydrolase</keyword>
<dbReference type="Proteomes" id="UP000233556">
    <property type="component" value="Unassembled WGS sequence"/>
</dbReference>
<keyword evidence="3" id="KW-0347">Helicase</keyword>
<dbReference type="Gene3D" id="3.40.50.300">
    <property type="entry name" value="P-loop containing nucleotide triphosphate hydrolases"/>
    <property type="match status" value="2"/>
</dbReference>
<evidence type="ECO:0000256" key="4">
    <source>
        <dbReference type="ARBA" id="ARBA00022840"/>
    </source>
</evidence>
<name>A0A2I0T563_LIMLA</name>
<accession>A0A2I0T563</accession>
<keyword evidence="4" id="KW-0067">ATP-binding</keyword>
<gene>
    <name evidence="5" type="ORF">llap_20759</name>
</gene>
<dbReference type="SUPFAM" id="SSF52540">
    <property type="entry name" value="P-loop containing nucleoside triphosphate hydrolases"/>
    <property type="match status" value="1"/>
</dbReference>
<reference evidence="6" key="2">
    <citation type="submission" date="2017-12" db="EMBL/GenBank/DDBJ databases">
        <title>Genome sequence of the Bar-tailed Godwit (Limosa lapponica baueri).</title>
        <authorList>
            <person name="Lima N.C.B."/>
            <person name="Parody-Merino A.M."/>
            <person name="Battley P.F."/>
            <person name="Fidler A.E."/>
            <person name="Prosdocimi F."/>
        </authorList>
    </citation>
    <scope>NUCLEOTIDE SEQUENCE [LARGE SCALE GENOMIC DNA]</scope>
</reference>
<dbReference type="AlphaFoldDB" id="A0A2I0T563"/>
<dbReference type="EMBL" id="KZ518748">
    <property type="protein sequence ID" value="PKU28937.1"/>
    <property type="molecule type" value="Genomic_DNA"/>
</dbReference>
<protein>
    <submittedName>
        <fullName evidence="5">Uncharacterized protein</fullName>
    </submittedName>
</protein>